<dbReference type="AlphaFoldDB" id="A0A9P7AIG0"/>
<keyword evidence="3 7" id="KW-0812">Transmembrane</keyword>
<dbReference type="CDD" id="cd11482">
    <property type="entry name" value="SLC-NCS1sbd_NRT1-like"/>
    <property type="match status" value="1"/>
</dbReference>
<feature type="transmembrane region" description="Helical" evidence="7">
    <location>
        <begin position="447"/>
        <end position="465"/>
    </location>
</feature>
<feature type="transmembrane region" description="Helical" evidence="7">
    <location>
        <begin position="275"/>
        <end position="296"/>
    </location>
</feature>
<evidence type="ECO:0000256" key="3">
    <source>
        <dbReference type="ARBA" id="ARBA00022692"/>
    </source>
</evidence>
<feature type="transmembrane region" description="Helical" evidence="7">
    <location>
        <begin position="471"/>
        <end position="496"/>
    </location>
</feature>
<dbReference type="EMBL" id="JABBWE010000052">
    <property type="protein sequence ID" value="KAG1790176.1"/>
    <property type="molecule type" value="Genomic_DNA"/>
</dbReference>
<comment type="caution">
    <text evidence="8">The sequence shown here is derived from an EMBL/GenBank/DDBJ whole genome shotgun (WGS) entry which is preliminary data.</text>
</comment>
<dbReference type="RefSeq" id="XP_041157151.1">
    <property type="nucleotide sequence ID" value="XM_041311474.1"/>
</dbReference>
<dbReference type="Pfam" id="PF02133">
    <property type="entry name" value="Transp_cyt_pur"/>
    <property type="match status" value="1"/>
</dbReference>
<feature type="transmembrane region" description="Helical" evidence="7">
    <location>
        <begin position="525"/>
        <end position="542"/>
    </location>
</feature>
<evidence type="ECO:0000256" key="5">
    <source>
        <dbReference type="ARBA" id="ARBA00023136"/>
    </source>
</evidence>
<feature type="transmembrane region" description="Helical" evidence="7">
    <location>
        <begin position="554"/>
        <end position="574"/>
    </location>
</feature>
<dbReference type="PANTHER" id="PTHR30618:SF2">
    <property type="entry name" value="ALLANTOIN PERMEASE-RELATED"/>
    <property type="match status" value="1"/>
</dbReference>
<dbReference type="GO" id="GO:0005886">
    <property type="term" value="C:plasma membrane"/>
    <property type="evidence" value="ECO:0007669"/>
    <property type="project" value="TreeGrafter"/>
</dbReference>
<feature type="transmembrane region" description="Helical" evidence="7">
    <location>
        <begin position="316"/>
        <end position="335"/>
    </location>
</feature>
<feature type="transmembrane region" description="Helical" evidence="7">
    <location>
        <begin position="209"/>
        <end position="230"/>
    </location>
</feature>
<accession>A0A9P7AIG0</accession>
<keyword evidence="5 7" id="KW-0472">Membrane</keyword>
<evidence type="ECO:0000313" key="8">
    <source>
        <dbReference type="EMBL" id="KAG1790176.1"/>
    </source>
</evidence>
<proteinExistence type="inferred from homology"/>
<evidence type="ECO:0000256" key="4">
    <source>
        <dbReference type="ARBA" id="ARBA00022989"/>
    </source>
</evidence>
<dbReference type="PANTHER" id="PTHR30618">
    <property type="entry name" value="NCS1 FAMILY PURINE/PYRIMIDINE TRANSPORTER"/>
    <property type="match status" value="1"/>
</dbReference>
<dbReference type="OrthoDB" id="2018619at2759"/>
<dbReference type="GeneID" id="64605238"/>
<keyword evidence="4 7" id="KW-1133">Transmembrane helix</keyword>
<dbReference type="InterPro" id="IPR012681">
    <property type="entry name" value="NCS1"/>
</dbReference>
<name>A0A9P7AIG0_9AGAM</name>
<dbReference type="InterPro" id="IPR045225">
    <property type="entry name" value="Uracil/uridine/allantoin_perm"/>
</dbReference>
<evidence type="ECO:0000256" key="1">
    <source>
        <dbReference type="ARBA" id="ARBA00004141"/>
    </source>
</evidence>
<comment type="similarity">
    <text evidence="2">Belongs to the purine-cytosine permease (2.A.39) family.</text>
</comment>
<dbReference type="GO" id="GO:0015205">
    <property type="term" value="F:nucleobase transmembrane transporter activity"/>
    <property type="evidence" value="ECO:0007669"/>
    <property type="project" value="TreeGrafter"/>
</dbReference>
<evidence type="ECO:0000313" key="9">
    <source>
        <dbReference type="Proteomes" id="UP000719766"/>
    </source>
</evidence>
<keyword evidence="9" id="KW-1185">Reference proteome</keyword>
<dbReference type="InterPro" id="IPR001248">
    <property type="entry name" value="Pur-cyt_permease"/>
</dbReference>
<dbReference type="Gene3D" id="1.10.4160.10">
    <property type="entry name" value="Hydantoin permease"/>
    <property type="match status" value="1"/>
</dbReference>
<feature type="transmembrane region" description="Helical" evidence="7">
    <location>
        <begin position="408"/>
        <end position="426"/>
    </location>
</feature>
<reference evidence="8" key="1">
    <citation type="journal article" date="2020" name="New Phytol.">
        <title>Comparative genomics reveals dynamic genome evolution in host specialist ectomycorrhizal fungi.</title>
        <authorList>
            <person name="Lofgren L.A."/>
            <person name="Nguyen N.H."/>
            <person name="Vilgalys R."/>
            <person name="Ruytinx J."/>
            <person name="Liao H.L."/>
            <person name="Branco S."/>
            <person name="Kuo A."/>
            <person name="LaButti K."/>
            <person name="Lipzen A."/>
            <person name="Andreopoulos W."/>
            <person name="Pangilinan J."/>
            <person name="Riley R."/>
            <person name="Hundley H."/>
            <person name="Na H."/>
            <person name="Barry K."/>
            <person name="Grigoriev I.V."/>
            <person name="Stajich J.E."/>
            <person name="Kennedy P.G."/>
        </authorList>
    </citation>
    <scope>NUCLEOTIDE SEQUENCE</scope>
    <source>
        <strain evidence="8">S12</strain>
    </source>
</reference>
<feature type="region of interest" description="Disordered" evidence="6">
    <location>
        <begin position="599"/>
        <end position="620"/>
    </location>
</feature>
<dbReference type="FunFam" id="1.10.4160.10:FF:000001">
    <property type="entry name" value="Uracil permease, putative"/>
    <property type="match status" value="1"/>
</dbReference>
<evidence type="ECO:0000256" key="2">
    <source>
        <dbReference type="ARBA" id="ARBA00008974"/>
    </source>
</evidence>
<feature type="transmembrane region" description="Helical" evidence="7">
    <location>
        <begin position="152"/>
        <end position="173"/>
    </location>
</feature>
<evidence type="ECO:0000256" key="7">
    <source>
        <dbReference type="SAM" id="Phobius"/>
    </source>
</evidence>
<feature type="transmembrane region" description="Helical" evidence="7">
    <location>
        <begin position="355"/>
        <end position="373"/>
    </location>
</feature>
<comment type="subcellular location">
    <subcellularLocation>
        <location evidence="1">Membrane</location>
        <topology evidence="1">Multi-pass membrane protein</topology>
    </subcellularLocation>
</comment>
<gene>
    <name evidence="8" type="ORF">HD556DRAFT_738962</name>
</gene>
<dbReference type="Proteomes" id="UP000719766">
    <property type="component" value="Unassembled WGS sequence"/>
</dbReference>
<protein>
    <submittedName>
        <fullName evidence="8">Permease for cytosine/purines, uracil, thiamine, allantoin-domain-containing protein</fullName>
    </submittedName>
</protein>
<evidence type="ECO:0000256" key="6">
    <source>
        <dbReference type="SAM" id="MobiDB-lite"/>
    </source>
</evidence>
<feature type="transmembrane region" description="Helical" evidence="7">
    <location>
        <begin position="251"/>
        <end position="269"/>
    </location>
</feature>
<organism evidence="8 9">
    <name type="scientific">Suillus plorans</name>
    <dbReference type="NCBI Taxonomy" id="116603"/>
    <lineage>
        <taxon>Eukaryota</taxon>
        <taxon>Fungi</taxon>
        <taxon>Dikarya</taxon>
        <taxon>Basidiomycota</taxon>
        <taxon>Agaricomycotina</taxon>
        <taxon>Agaricomycetes</taxon>
        <taxon>Agaricomycetidae</taxon>
        <taxon>Boletales</taxon>
        <taxon>Suillineae</taxon>
        <taxon>Suillaceae</taxon>
        <taxon>Suillus</taxon>
    </lineage>
</organism>
<sequence length="620" mass="68749">MKRFKIHHIFFSLGGAVKRHSPPSRHRRARDTVILVGLPHLPLRDADSLTLVATTVEDIRFTLHRRFIQVYDLSQLMDFARQLLKALEVPHTREERAPSDLQFVSSDDLLPVPIEERTWTPFSYVAFWTSTSINVGTWMITSSMIVMGMSWWQAWLTIWIGYGVMTPFVVLLGRPGAVFHVTFPVVNRASFGIFGSLWCVFNRAAMACIWYGVQSSIGGSCVLVMLRAIWPSVNNIPNSMPLSSGTNTRDFMCFLIFWVISLPFIWPPVHTIRHFFTFKTIVSPIACVIFMIWCIVKAKGVGPIVKQPATIHGSELAWAMISSVGICLSNLITLTTNAPDFGSRAKTPSAPVMSQLLSIPLSYGLVCLFGVIVSSSSQTIYGEVIWSPVDLLGMFLDDDPSPATRFGVWFIAFSLIIAQIGTNICANSVSAGCDLTALFPRFINIRRGGYISAIVGLVMCPWNLVSSSSRFSSYISAYSVFLSAIAGVMATEYWFVRKGHYNVADFYVTRKGSWYWYNYGFNPRAYAAYVAGIAINVVGFAGNTGTPVPAAATHIFDLSFFTGFGTASIVYYLLSRVFPVPGAADIFEEIDVSGYEEKMASCDEDTKSKDDSTEKELSTA</sequence>
<dbReference type="NCBIfam" id="TIGR00800">
    <property type="entry name" value="ncs1"/>
    <property type="match status" value="1"/>
</dbReference>
<feature type="transmembrane region" description="Helical" evidence="7">
    <location>
        <begin position="125"/>
        <end position="146"/>
    </location>
</feature>